<dbReference type="SMART" id="SM00829">
    <property type="entry name" value="PKS_ER"/>
    <property type="match status" value="1"/>
</dbReference>
<dbReference type="InterPro" id="IPR013154">
    <property type="entry name" value="ADH-like_N"/>
</dbReference>
<dbReference type="GO" id="GO:0016651">
    <property type="term" value="F:oxidoreductase activity, acting on NAD(P)H"/>
    <property type="evidence" value="ECO:0007669"/>
    <property type="project" value="TreeGrafter"/>
</dbReference>
<dbReference type="InterPro" id="IPR036291">
    <property type="entry name" value="NAD(P)-bd_dom_sf"/>
</dbReference>
<feature type="domain" description="Enoyl reductase (ER)" evidence="3">
    <location>
        <begin position="10"/>
        <end position="298"/>
    </location>
</feature>
<evidence type="ECO:0000313" key="4">
    <source>
        <dbReference type="EMBL" id="NYE72072.1"/>
    </source>
</evidence>
<dbReference type="InterPro" id="IPR011032">
    <property type="entry name" value="GroES-like_sf"/>
</dbReference>
<evidence type="ECO:0000313" key="5">
    <source>
        <dbReference type="Proteomes" id="UP000569914"/>
    </source>
</evidence>
<dbReference type="Proteomes" id="UP000569914">
    <property type="component" value="Unassembled WGS sequence"/>
</dbReference>
<evidence type="ECO:0000256" key="1">
    <source>
        <dbReference type="ARBA" id="ARBA00022857"/>
    </source>
</evidence>
<keyword evidence="2" id="KW-0560">Oxidoreductase</keyword>
<dbReference type="EMBL" id="JACCBU010000001">
    <property type="protein sequence ID" value="NYE72072.1"/>
    <property type="molecule type" value="Genomic_DNA"/>
</dbReference>
<evidence type="ECO:0000259" key="3">
    <source>
        <dbReference type="SMART" id="SM00829"/>
    </source>
</evidence>
<dbReference type="Pfam" id="PF08240">
    <property type="entry name" value="ADH_N"/>
    <property type="match status" value="1"/>
</dbReference>
<dbReference type="PANTHER" id="PTHR48106">
    <property type="entry name" value="QUINONE OXIDOREDUCTASE PIG3-RELATED"/>
    <property type="match status" value="1"/>
</dbReference>
<gene>
    <name evidence="4" type="ORF">BKA15_003401</name>
</gene>
<protein>
    <submittedName>
        <fullName evidence="4">NADPH:quinone reductase-like Zn-dependent oxidoreductase</fullName>
    </submittedName>
</protein>
<proteinExistence type="predicted"/>
<keyword evidence="5" id="KW-1185">Reference proteome</keyword>
<reference evidence="4 5" key="1">
    <citation type="submission" date="2020-07" db="EMBL/GenBank/DDBJ databases">
        <title>Sequencing the genomes of 1000 actinobacteria strains.</title>
        <authorList>
            <person name="Klenk H.-P."/>
        </authorList>
    </citation>
    <scope>NUCLEOTIDE SEQUENCE [LARGE SCALE GENOMIC DNA]</scope>
    <source>
        <strain evidence="4 5">DSM 22083</strain>
    </source>
</reference>
<organism evidence="4 5">
    <name type="scientific">Microlunatus parietis</name>
    <dbReference type="NCBI Taxonomy" id="682979"/>
    <lineage>
        <taxon>Bacteria</taxon>
        <taxon>Bacillati</taxon>
        <taxon>Actinomycetota</taxon>
        <taxon>Actinomycetes</taxon>
        <taxon>Propionibacteriales</taxon>
        <taxon>Propionibacteriaceae</taxon>
        <taxon>Microlunatus</taxon>
    </lineage>
</organism>
<dbReference type="SUPFAM" id="SSF51735">
    <property type="entry name" value="NAD(P)-binding Rossmann-fold domains"/>
    <property type="match status" value="1"/>
</dbReference>
<sequence length="300" mass="30392">MKAVVITEPGDVDALQLIELDPPEPGPGEVRLRVLAAGVNPVDLDTRVGFFHRAGWITGDQVGLGWDVAGVVDRVGPGVAGIEPGQLVAGLLDKLDVPIGTYAEQLVLPATSVAPVPDGLGPVAAATFPLNATTALQALRQLDRSAGDRLLITGAAGAVGGYAVPLAAAQGWRVTGLARAEDREFLLGAGAAEAVTTIEDGAFDAVLDAAVLNDAALAAVRDGGTYASLTPAALPTTDRPITVEAVRVAADSADLAEVLRLAAAGTLSVRVAGTLPLAEAGTAHRWLAKGGARGRWVLLP</sequence>
<dbReference type="Gene3D" id="3.90.180.10">
    <property type="entry name" value="Medium-chain alcohol dehydrogenases, catalytic domain"/>
    <property type="match status" value="1"/>
</dbReference>
<dbReference type="AlphaFoldDB" id="A0A7Y9I8D7"/>
<dbReference type="RefSeq" id="WP_179752648.1">
    <property type="nucleotide sequence ID" value="NZ_JACCBU010000001.1"/>
</dbReference>
<dbReference type="Gene3D" id="3.40.50.720">
    <property type="entry name" value="NAD(P)-binding Rossmann-like Domain"/>
    <property type="match status" value="1"/>
</dbReference>
<accession>A0A7Y9I8D7</accession>
<name>A0A7Y9I8D7_9ACTN</name>
<dbReference type="SUPFAM" id="SSF50129">
    <property type="entry name" value="GroES-like"/>
    <property type="match status" value="1"/>
</dbReference>
<dbReference type="Pfam" id="PF13602">
    <property type="entry name" value="ADH_zinc_N_2"/>
    <property type="match status" value="1"/>
</dbReference>
<dbReference type="InterPro" id="IPR020843">
    <property type="entry name" value="ER"/>
</dbReference>
<dbReference type="CDD" id="cd05289">
    <property type="entry name" value="MDR_like_2"/>
    <property type="match status" value="1"/>
</dbReference>
<dbReference type="GO" id="GO:0070402">
    <property type="term" value="F:NADPH binding"/>
    <property type="evidence" value="ECO:0007669"/>
    <property type="project" value="TreeGrafter"/>
</dbReference>
<comment type="caution">
    <text evidence="4">The sequence shown here is derived from an EMBL/GenBank/DDBJ whole genome shotgun (WGS) entry which is preliminary data.</text>
</comment>
<keyword evidence="1" id="KW-0521">NADP</keyword>
<evidence type="ECO:0000256" key="2">
    <source>
        <dbReference type="ARBA" id="ARBA00023002"/>
    </source>
</evidence>